<name>A0A0D4ZZG9_9SPHN</name>
<evidence type="ECO:0000313" key="1">
    <source>
        <dbReference type="EMBL" id="AJW29331.1"/>
    </source>
</evidence>
<dbReference type="EMBL" id="KM017070">
    <property type="protein sequence ID" value="AJW29331.1"/>
    <property type="molecule type" value="Genomic_DNA"/>
</dbReference>
<gene>
    <name evidence="1" type="ORF">plasmid201_143</name>
</gene>
<organism evidence="1">
    <name type="scientific">Sphingomonas sp. NS2</name>
    <dbReference type="NCBI Taxonomy" id="908605"/>
    <lineage>
        <taxon>Bacteria</taxon>
        <taxon>Pseudomonadati</taxon>
        <taxon>Pseudomonadota</taxon>
        <taxon>Alphaproteobacteria</taxon>
        <taxon>Sphingomonadales</taxon>
        <taxon>Sphingomonadaceae</taxon>
        <taxon>Sphingomonas</taxon>
    </lineage>
</organism>
<geneLocation type="plasmid" evidence="1">
    <name>201</name>
</geneLocation>
<sequence>MMPENGQARSLLLSDLIEALEFVSASQDDEHHAYICRQSGRILFVSDNVEMDDAEELPENPEEGDYIIVPHRRDLDLGKRLALAFVAEELPEMRDKARDIFSRKGAYRRFKDLLEAKGALERWYAYEERAVEAAMCEWCDDVGLTWMRDTRSAATGRS</sequence>
<dbReference type="InterPro" id="IPR005361">
    <property type="entry name" value="UPF0158"/>
</dbReference>
<protein>
    <submittedName>
        <fullName evidence="1">Uncharacterized protein</fullName>
    </submittedName>
</protein>
<dbReference type="Pfam" id="PF03682">
    <property type="entry name" value="UPF0158"/>
    <property type="match status" value="1"/>
</dbReference>
<proteinExistence type="predicted"/>
<accession>A0A0D4ZZG9</accession>
<keyword evidence="1" id="KW-0614">Plasmid</keyword>
<reference evidence="1" key="1">
    <citation type="submission" date="2014-06" db="EMBL/GenBank/DDBJ databases">
        <title>Molecular and ecological studies on carbamate pesticide degrading bacteria isolated from agricultural soils.</title>
        <authorList>
            <person name="Kim D.-U."/>
            <person name="Ka J.-O."/>
        </authorList>
    </citation>
    <scope>NUCLEOTIDE SEQUENCE</scope>
    <source>
        <strain evidence="1">NS2</strain>
        <plasmid evidence="1">201</plasmid>
    </source>
</reference>
<dbReference type="AlphaFoldDB" id="A0A0D4ZZG9"/>